<evidence type="ECO:0000256" key="3">
    <source>
        <dbReference type="PROSITE-ProRule" id="PRU00169"/>
    </source>
</evidence>
<evidence type="ECO:0000256" key="1">
    <source>
        <dbReference type="ARBA" id="ARBA00022553"/>
    </source>
</evidence>
<dbReference type="EMBL" id="JBBMRA010000016">
    <property type="protein sequence ID" value="MEM5537598.1"/>
    <property type="molecule type" value="Genomic_DNA"/>
</dbReference>
<comment type="caution">
    <text evidence="6">The sequence shown here is derived from an EMBL/GenBank/DDBJ whole genome shotgun (WGS) entry which is preliminary data.</text>
</comment>
<name>A0ABU9TV61_9GAMM</name>
<keyword evidence="2" id="KW-0238">DNA-binding</keyword>
<dbReference type="CDD" id="cd17535">
    <property type="entry name" value="REC_NarL-like"/>
    <property type="match status" value="1"/>
</dbReference>
<dbReference type="SMART" id="SM00448">
    <property type="entry name" value="REC"/>
    <property type="match status" value="1"/>
</dbReference>
<gene>
    <name evidence="6" type="ORF">WNY58_14505</name>
</gene>
<dbReference type="InterPro" id="IPR039420">
    <property type="entry name" value="WalR-like"/>
</dbReference>
<evidence type="ECO:0000259" key="5">
    <source>
        <dbReference type="PROSITE" id="PS50110"/>
    </source>
</evidence>
<accession>A0ABU9TV61</accession>
<dbReference type="RefSeq" id="WP_342854887.1">
    <property type="nucleotide sequence ID" value="NZ_JBBMRA010000016.1"/>
</dbReference>
<dbReference type="PROSITE" id="PS50043">
    <property type="entry name" value="HTH_LUXR_2"/>
    <property type="match status" value="1"/>
</dbReference>
<dbReference type="Pfam" id="PF00072">
    <property type="entry name" value="Response_reg"/>
    <property type="match status" value="1"/>
</dbReference>
<dbReference type="InterPro" id="IPR016032">
    <property type="entry name" value="Sig_transdc_resp-reg_C-effctor"/>
</dbReference>
<dbReference type="CDD" id="cd06170">
    <property type="entry name" value="LuxR_C_like"/>
    <property type="match status" value="1"/>
</dbReference>
<dbReference type="Proteomes" id="UP001449225">
    <property type="component" value="Unassembled WGS sequence"/>
</dbReference>
<dbReference type="Gene3D" id="3.40.50.2300">
    <property type="match status" value="1"/>
</dbReference>
<evidence type="ECO:0000259" key="4">
    <source>
        <dbReference type="PROSITE" id="PS50043"/>
    </source>
</evidence>
<protein>
    <submittedName>
        <fullName evidence="6">Response regulator transcription factor</fullName>
    </submittedName>
</protein>
<dbReference type="InterPro" id="IPR011006">
    <property type="entry name" value="CheY-like_superfamily"/>
</dbReference>
<feature type="domain" description="Response regulatory" evidence="5">
    <location>
        <begin position="6"/>
        <end position="122"/>
    </location>
</feature>
<dbReference type="InterPro" id="IPR001789">
    <property type="entry name" value="Sig_transdc_resp-reg_receiver"/>
</dbReference>
<dbReference type="PANTHER" id="PTHR43214">
    <property type="entry name" value="TWO-COMPONENT RESPONSE REGULATOR"/>
    <property type="match status" value="1"/>
</dbReference>
<evidence type="ECO:0000256" key="2">
    <source>
        <dbReference type="ARBA" id="ARBA00023125"/>
    </source>
</evidence>
<dbReference type="SMART" id="SM00421">
    <property type="entry name" value="HTH_LUXR"/>
    <property type="match status" value="1"/>
</dbReference>
<reference evidence="6 7" key="1">
    <citation type="submission" date="2024-03" db="EMBL/GenBank/DDBJ databases">
        <title>Community enrichment and isolation of bacterial strains for fucoidan degradation.</title>
        <authorList>
            <person name="Sichert A."/>
        </authorList>
    </citation>
    <scope>NUCLEOTIDE SEQUENCE [LARGE SCALE GENOMIC DNA]</scope>
    <source>
        <strain evidence="6 7">AS76</strain>
    </source>
</reference>
<dbReference type="InterPro" id="IPR000792">
    <property type="entry name" value="Tscrpt_reg_LuxR_C"/>
</dbReference>
<organism evidence="6 7">
    <name type="scientific">Neptuniibacter pectenicola</name>
    <dbReference type="NCBI Taxonomy" id="1806669"/>
    <lineage>
        <taxon>Bacteria</taxon>
        <taxon>Pseudomonadati</taxon>
        <taxon>Pseudomonadota</taxon>
        <taxon>Gammaproteobacteria</taxon>
        <taxon>Oceanospirillales</taxon>
        <taxon>Oceanospirillaceae</taxon>
        <taxon>Neptuniibacter</taxon>
    </lineage>
</organism>
<dbReference type="InterPro" id="IPR058245">
    <property type="entry name" value="NreC/VraR/RcsB-like_REC"/>
</dbReference>
<feature type="domain" description="HTH luxR-type" evidence="4">
    <location>
        <begin position="148"/>
        <end position="213"/>
    </location>
</feature>
<dbReference type="Pfam" id="PF00196">
    <property type="entry name" value="GerE"/>
    <property type="match status" value="1"/>
</dbReference>
<evidence type="ECO:0000313" key="6">
    <source>
        <dbReference type="EMBL" id="MEM5537598.1"/>
    </source>
</evidence>
<evidence type="ECO:0000313" key="7">
    <source>
        <dbReference type="Proteomes" id="UP001449225"/>
    </source>
</evidence>
<dbReference type="SUPFAM" id="SSF46894">
    <property type="entry name" value="C-terminal effector domain of the bipartite response regulators"/>
    <property type="match status" value="1"/>
</dbReference>
<dbReference type="PRINTS" id="PR00038">
    <property type="entry name" value="HTHLUXR"/>
</dbReference>
<sequence>MSNKLNILLVDDHEVVQAGFKMLLSSYEQFDRIDTANSGEEAIQLYRKLQPDIVVMDISMPGIGGLEAIRKIVKTSPDAMILVYSIHDSAVYTERALQAGARGFINKNSAANCLAEAILSVSAGNIFLDKVQPTVNLSVRNEKENTNPSTPVELLSPKEFDVFCLLAKGLNGHEISANMCLGYKTIANYSTRIKNKLNANTTVELTHIALASGVLKV</sequence>
<dbReference type="SUPFAM" id="SSF52172">
    <property type="entry name" value="CheY-like"/>
    <property type="match status" value="1"/>
</dbReference>
<dbReference type="PROSITE" id="PS50110">
    <property type="entry name" value="RESPONSE_REGULATORY"/>
    <property type="match status" value="1"/>
</dbReference>
<keyword evidence="1 3" id="KW-0597">Phosphoprotein</keyword>
<keyword evidence="7" id="KW-1185">Reference proteome</keyword>
<dbReference type="PANTHER" id="PTHR43214:SF43">
    <property type="entry name" value="TWO-COMPONENT RESPONSE REGULATOR"/>
    <property type="match status" value="1"/>
</dbReference>
<proteinExistence type="predicted"/>
<feature type="modified residue" description="4-aspartylphosphate" evidence="3">
    <location>
        <position position="57"/>
    </location>
</feature>